<reference evidence="7" key="1">
    <citation type="submission" date="2021-01" db="EMBL/GenBank/DDBJ databases">
        <authorList>
            <consortium name="Genoscope - CEA"/>
            <person name="William W."/>
        </authorList>
    </citation>
    <scope>NUCLEOTIDE SEQUENCE</scope>
</reference>
<gene>
    <name evidence="7" type="ORF">PPRIM_AZ9-3.1.T0570096</name>
</gene>
<proteinExistence type="predicted"/>
<dbReference type="PANTHER" id="PTHR14456">
    <property type="entry name" value="INOSITOL POLYPHOSPHATE KINASE 1"/>
    <property type="match status" value="1"/>
</dbReference>
<comment type="domain">
    <text evidence="6">The EXKPK motif is conserved in inositol-pentakisphosphate 2-kinases of both family 1 and 2.</text>
</comment>
<sequence>MLSIQKPQYFQKQNQLLMVSQTYQKGLIDLQLNYKMDQFKILGQGAENIVYQYIGEDPNFKDKIIRIGKPRDICEISKNLIILLNDTDWTPLKKYFLKKQPYQIGDQQCQIMDNLFYNVVFAVEIKPKTFLPILSKKQENKDLSDPKNQRFFMVSLLKAQKKLQKTDKNIYQCTKKEIDPIISKYDPRKFYNCKIENLFDSIIDLSEVPDSNLKLFNNQQQRVQSIPEFNIEDIASIISETLLLEDIIQQLKGFFHMIQQMNFTIEEAFDAYEQLKQRNLTNNQYQEIVEGKCQDPEISKLAFKLLTFSSIQALSDLSIIGSFRKEGQGKFVEIGNQKLFYQYSIIDCDLKPLNKIYDYMSTIDELIKLRDYYNSLQ</sequence>
<evidence type="ECO:0000313" key="7">
    <source>
        <dbReference type="EMBL" id="CAD8076867.1"/>
    </source>
</evidence>
<protein>
    <recommendedName>
        <fullName evidence="1 6">Inositol-pentakisphosphate 2-kinase</fullName>
        <ecNumber evidence="1 6">2.7.1.158</ecNumber>
    </recommendedName>
</protein>
<dbReference type="GO" id="GO:0005524">
    <property type="term" value="F:ATP binding"/>
    <property type="evidence" value="ECO:0007669"/>
    <property type="project" value="UniProtKB-KW"/>
</dbReference>
<dbReference type="GO" id="GO:0035299">
    <property type="term" value="F:inositol-1,3,4,5,6-pentakisphosphate 2-kinase activity"/>
    <property type="evidence" value="ECO:0007669"/>
    <property type="project" value="UniProtKB-EC"/>
</dbReference>
<name>A0A8S1M9J3_PARPR</name>
<evidence type="ECO:0000313" key="8">
    <source>
        <dbReference type="Proteomes" id="UP000688137"/>
    </source>
</evidence>
<dbReference type="AlphaFoldDB" id="A0A8S1M9J3"/>
<dbReference type="EMBL" id="CAJJDM010000058">
    <property type="protein sequence ID" value="CAD8076867.1"/>
    <property type="molecule type" value="Genomic_DNA"/>
</dbReference>
<evidence type="ECO:0000256" key="2">
    <source>
        <dbReference type="ARBA" id="ARBA00022679"/>
    </source>
</evidence>
<keyword evidence="4 6" id="KW-0418">Kinase</keyword>
<organism evidence="7 8">
    <name type="scientific">Paramecium primaurelia</name>
    <dbReference type="NCBI Taxonomy" id="5886"/>
    <lineage>
        <taxon>Eukaryota</taxon>
        <taxon>Sar</taxon>
        <taxon>Alveolata</taxon>
        <taxon>Ciliophora</taxon>
        <taxon>Intramacronucleata</taxon>
        <taxon>Oligohymenophorea</taxon>
        <taxon>Peniculida</taxon>
        <taxon>Parameciidae</taxon>
        <taxon>Paramecium</taxon>
    </lineage>
</organism>
<comment type="catalytic activity">
    <reaction evidence="6">
        <text>1D-myo-inositol 1,3,4,5,6-pentakisphosphate + ATP = 1D-myo-inositol hexakisphosphate + ADP + H(+)</text>
        <dbReference type="Rhea" id="RHEA:20313"/>
        <dbReference type="ChEBI" id="CHEBI:15378"/>
        <dbReference type="ChEBI" id="CHEBI:30616"/>
        <dbReference type="ChEBI" id="CHEBI:57733"/>
        <dbReference type="ChEBI" id="CHEBI:58130"/>
        <dbReference type="ChEBI" id="CHEBI:456216"/>
        <dbReference type="EC" id="2.7.1.158"/>
    </reaction>
</comment>
<dbReference type="Proteomes" id="UP000688137">
    <property type="component" value="Unassembled WGS sequence"/>
</dbReference>
<dbReference type="OMA" id="KLFNNQQ"/>
<evidence type="ECO:0000256" key="4">
    <source>
        <dbReference type="ARBA" id="ARBA00022777"/>
    </source>
</evidence>
<evidence type="ECO:0000256" key="5">
    <source>
        <dbReference type="ARBA" id="ARBA00022840"/>
    </source>
</evidence>
<dbReference type="GO" id="GO:0005634">
    <property type="term" value="C:nucleus"/>
    <property type="evidence" value="ECO:0007669"/>
    <property type="project" value="TreeGrafter"/>
</dbReference>
<dbReference type="GO" id="GO:0032958">
    <property type="term" value="P:inositol phosphate biosynthetic process"/>
    <property type="evidence" value="ECO:0007669"/>
    <property type="project" value="TreeGrafter"/>
</dbReference>
<dbReference type="InterPro" id="IPR009286">
    <property type="entry name" value="Ins_P5_2-kin"/>
</dbReference>
<keyword evidence="2 6" id="KW-0808">Transferase</keyword>
<evidence type="ECO:0000256" key="6">
    <source>
        <dbReference type="RuleBase" id="RU364126"/>
    </source>
</evidence>
<dbReference type="Pfam" id="PF06090">
    <property type="entry name" value="Ins_P5_2-kin"/>
    <property type="match status" value="1"/>
</dbReference>
<evidence type="ECO:0000256" key="1">
    <source>
        <dbReference type="ARBA" id="ARBA00012023"/>
    </source>
</evidence>
<comment type="caution">
    <text evidence="7">The sequence shown here is derived from an EMBL/GenBank/DDBJ whole genome shotgun (WGS) entry which is preliminary data.</text>
</comment>
<keyword evidence="3 6" id="KW-0547">Nucleotide-binding</keyword>
<keyword evidence="8" id="KW-1185">Reference proteome</keyword>
<dbReference type="PANTHER" id="PTHR14456:SF2">
    <property type="entry name" value="INOSITOL-PENTAKISPHOSPHATE 2-KINASE"/>
    <property type="match status" value="1"/>
</dbReference>
<comment type="function">
    <text evidence="6">Phosphorylates Ins(1,3,4,5,6)P5 at position 2 to form Ins(1,2,3,4,5,6)P6 (InsP6 or phytate).</text>
</comment>
<keyword evidence="5 6" id="KW-0067">ATP-binding</keyword>
<accession>A0A8S1M9J3</accession>
<evidence type="ECO:0000256" key="3">
    <source>
        <dbReference type="ARBA" id="ARBA00022741"/>
    </source>
</evidence>
<dbReference type="EC" id="2.7.1.158" evidence="1 6"/>